<dbReference type="Pfam" id="PF08448">
    <property type="entry name" value="PAS_4"/>
    <property type="match status" value="1"/>
</dbReference>
<dbReference type="InterPro" id="IPR013656">
    <property type="entry name" value="PAS_4"/>
</dbReference>
<dbReference type="InterPro" id="IPR000700">
    <property type="entry name" value="PAS-assoc_C"/>
</dbReference>
<proteinExistence type="predicted"/>
<dbReference type="InterPro" id="IPR035965">
    <property type="entry name" value="PAS-like_dom_sf"/>
</dbReference>
<dbReference type="KEGG" id="tsy:THSYN_25700"/>
<evidence type="ECO:0000313" key="6">
    <source>
        <dbReference type="EMBL" id="AUB83993.1"/>
    </source>
</evidence>
<accession>A0A2K8UEI2</accession>
<dbReference type="Pfam" id="PF00990">
    <property type="entry name" value="GGDEF"/>
    <property type="match status" value="1"/>
</dbReference>
<dbReference type="InterPro" id="IPR000014">
    <property type="entry name" value="PAS"/>
</dbReference>
<dbReference type="PROSITE" id="PS50885">
    <property type="entry name" value="HAMP"/>
    <property type="match status" value="1"/>
</dbReference>
<dbReference type="InterPro" id="IPR052155">
    <property type="entry name" value="Biofilm_reg_signaling"/>
</dbReference>
<evidence type="ECO:0000256" key="1">
    <source>
        <dbReference type="ARBA" id="ARBA00001946"/>
    </source>
</evidence>
<evidence type="ECO:0008006" key="8">
    <source>
        <dbReference type="Google" id="ProtNLM"/>
    </source>
</evidence>
<dbReference type="GO" id="GO:0007165">
    <property type="term" value="P:signal transduction"/>
    <property type="evidence" value="ECO:0007669"/>
    <property type="project" value="InterPro"/>
</dbReference>
<dbReference type="InterPro" id="IPR001610">
    <property type="entry name" value="PAC"/>
</dbReference>
<dbReference type="CDD" id="cd06225">
    <property type="entry name" value="HAMP"/>
    <property type="match status" value="1"/>
</dbReference>
<keyword evidence="7" id="KW-1185">Reference proteome</keyword>
<dbReference type="SMART" id="SM00091">
    <property type="entry name" value="PAS"/>
    <property type="match status" value="2"/>
</dbReference>
<dbReference type="Gene3D" id="3.30.70.270">
    <property type="match status" value="1"/>
</dbReference>
<dbReference type="InterPro" id="IPR029787">
    <property type="entry name" value="Nucleotide_cyclase"/>
</dbReference>
<dbReference type="NCBIfam" id="TIGR00254">
    <property type="entry name" value="GGDEF"/>
    <property type="match status" value="1"/>
</dbReference>
<dbReference type="AlphaFoldDB" id="A0A2K8UEI2"/>
<dbReference type="SUPFAM" id="SSF158472">
    <property type="entry name" value="HAMP domain-like"/>
    <property type="match status" value="1"/>
</dbReference>
<dbReference type="EMBL" id="CP020370">
    <property type="protein sequence ID" value="AUB83993.1"/>
    <property type="molecule type" value="Genomic_DNA"/>
</dbReference>
<evidence type="ECO:0000259" key="5">
    <source>
        <dbReference type="PROSITE" id="PS50887"/>
    </source>
</evidence>
<dbReference type="Pfam" id="PF00672">
    <property type="entry name" value="HAMP"/>
    <property type="match status" value="1"/>
</dbReference>
<dbReference type="Proteomes" id="UP000232638">
    <property type="component" value="Chromosome"/>
</dbReference>
<dbReference type="SMART" id="SM00304">
    <property type="entry name" value="HAMP"/>
    <property type="match status" value="1"/>
</dbReference>
<evidence type="ECO:0000259" key="3">
    <source>
        <dbReference type="PROSITE" id="PS50113"/>
    </source>
</evidence>
<dbReference type="RefSeq" id="WP_100921664.1">
    <property type="nucleotide sequence ID" value="NZ_CP020370.1"/>
</dbReference>
<dbReference type="InterPro" id="IPR000160">
    <property type="entry name" value="GGDEF_dom"/>
</dbReference>
<feature type="domain" description="GGDEF" evidence="5">
    <location>
        <begin position="557"/>
        <end position="685"/>
    </location>
</feature>
<reference evidence="6 7" key="1">
    <citation type="submission" date="2017-03" db="EMBL/GenBank/DDBJ databases">
        <title>Complete genome sequence of Candidatus 'Thiodictyon syntrophicum' sp. nov. strain Cad16T, a photolithoautotroph purple sulfur bacterium isolated from an alpine meromictic lake.</title>
        <authorList>
            <person name="Luedin S.M."/>
            <person name="Pothier J.F."/>
            <person name="Danza F."/>
            <person name="Storelli N."/>
            <person name="Wittwer M."/>
            <person name="Tonolla M."/>
        </authorList>
    </citation>
    <scope>NUCLEOTIDE SEQUENCE [LARGE SCALE GENOMIC DNA]</scope>
    <source>
        <strain evidence="6 7">Cad16T</strain>
    </source>
</reference>
<dbReference type="FunFam" id="3.30.70.270:FF:000001">
    <property type="entry name" value="Diguanylate cyclase domain protein"/>
    <property type="match status" value="1"/>
</dbReference>
<protein>
    <recommendedName>
        <fullName evidence="8">Sensor domain-containing diguanylate cyclase</fullName>
    </recommendedName>
</protein>
<evidence type="ECO:0000259" key="4">
    <source>
        <dbReference type="PROSITE" id="PS50885"/>
    </source>
</evidence>
<dbReference type="PROSITE" id="PS50112">
    <property type="entry name" value="PAS"/>
    <property type="match status" value="1"/>
</dbReference>
<dbReference type="SUPFAM" id="SSF55785">
    <property type="entry name" value="PYP-like sensor domain (PAS domain)"/>
    <property type="match status" value="2"/>
</dbReference>
<comment type="cofactor">
    <cofactor evidence="1">
        <name>Mg(2+)</name>
        <dbReference type="ChEBI" id="CHEBI:18420"/>
    </cofactor>
</comment>
<evidence type="ECO:0000313" key="7">
    <source>
        <dbReference type="Proteomes" id="UP000232638"/>
    </source>
</evidence>
<dbReference type="InterPro" id="IPR043128">
    <property type="entry name" value="Rev_trsase/Diguanyl_cyclase"/>
</dbReference>
<dbReference type="GO" id="GO:0016020">
    <property type="term" value="C:membrane"/>
    <property type="evidence" value="ECO:0007669"/>
    <property type="project" value="InterPro"/>
</dbReference>
<dbReference type="PROSITE" id="PS50887">
    <property type="entry name" value="GGDEF"/>
    <property type="match status" value="1"/>
</dbReference>
<feature type="domain" description="PAC" evidence="3">
    <location>
        <begin position="476"/>
        <end position="525"/>
    </location>
</feature>
<gene>
    <name evidence="6" type="ORF">THSYN_25700</name>
</gene>
<dbReference type="Pfam" id="PF13188">
    <property type="entry name" value="PAS_8"/>
    <property type="match status" value="1"/>
</dbReference>
<dbReference type="SMART" id="SM00086">
    <property type="entry name" value="PAC"/>
    <property type="match status" value="2"/>
</dbReference>
<dbReference type="PANTHER" id="PTHR44757">
    <property type="entry name" value="DIGUANYLATE CYCLASE DGCP"/>
    <property type="match status" value="1"/>
</dbReference>
<dbReference type="SMART" id="SM00267">
    <property type="entry name" value="GGDEF"/>
    <property type="match status" value="1"/>
</dbReference>
<dbReference type="OrthoDB" id="9812260at2"/>
<dbReference type="Gene3D" id="3.30.450.20">
    <property type="entry name" value="PAS domain"/>
    <property type="match status" value="2"/>
</dbReference>
<name>A0A2K8UEI2_9GAMM</name>
<dbReference type="CDD" id="cd00130">
    <property type="entry name" value="PAS"/>
    <property type="match status" value="2"/>
</dbReference>
<sequence>MTLRTRSRLVALSSALLFLVLLGVFLVTDQDRTRLKEKLEFSQSLTVQTVKLNRVLALYLLQPRAHPRAEVEAEFAALDGVLQSDGEAIAESIQDDPATRVAWEGLRRLLDDLRARIAGLDGNVAGPQGAQPEGDAPDLILTDSGTLALVTCQLTQGAAERLVTLTAQEKLTLGILLAGMAGLGLGSFLVFQRTILDPVQQLQTAAVRISGGETHLRLKSRRRDELRQLADAFDRMLDQLEESTVSRARLEAEIAARARVLRALRASQRGFRDLVRNLPAGVVVHGADGRILFSNPMAAQLLGLTADQLRGTTASDPAWAFVRPSGARLPVDEFPVQRVLTTGTQVQNLNLGILSADRTSTIWVQCEAHPVADEQGQISQIVVTFFDISERRRAEDEARLAQARFQRLMDANAIGVVVTDSSGTILEANDYYLNLLDCTRAQLAAGAANWRERTPPEWLSADERAIAELNATGRCPPYEKEYLRRDGSRIPLLLAGTLLPGAEAQILGLALDMTERKRLERELRQLAVTDPLTGAYNRRHLLETLAAETQRAQRYGKPLALIMFDIDHFKTINDTQGHGQGDAVLVAIVAQVGLRLRRTDILARWGGEEFLILLPETCLVRALALAERLRTGLHTLSCPGAGTMTASFGVAEYCPGETLDQWLKRTDDLMFQAKREGRNRVAGGA</sequence>
<feature type="domain" description="PAS" evidence="2">
    <location>
        <begin position="267"/>
        <end position="343"/>
    </location>
</feature>
<dbReference type="InterPro" id="IPR003660">
    <property type="entry name" value="HAMP_dom"/>
</dbReference>
<evidence type="ECO:0000259" key="2">
    <source>
        <dbReference type="PROSITE" id="PS50112"/>
    </source>
</evidence>
<dbReference type="SUPFAM" id="SSF55073">
    <property type="entry name" value="Nucleotide cyclase"/>
    <property type="match status" value="1"/>
</dbReference>
<feature type="domain" description="PAC" evidence="3">
    <location>
        <begin position="347"/>
        <end position="400"/>
    </location>
</feature>
<dbReference type="PANTHER" id="PTHR44757:SF2">
    <property type="entry name" value="BIOFILM ARCHITECTURE MAINTENANCE PROTEIN MBAA"/>
    <property type="match status" value="1"/>
</dbReference>
<feature type="domain" description="HAMP" evidence="4">
    <location>
        <begin position="193"/>
        <end position="245"/>
    </location>
</feature>
<dbReference type="CDD" id="cd01949">
    <property type="entry name" value="GGDEF"/>
    <property type="match status" value="1"/>
</dbReference>
<dbReference type="NCBIfam" id="TIGR00229">
    <property type="entry name" value="sensory_box"/>
    <property type="match status" value="2"/>
</dbReference>
<dbReference type="GO" id="GO:0003824">
    <property type="term" value="F:catalytic activity"/>
    <property type="evidence" value="ECO:0007669"/>
    <property type="project" value="UniProtKB-ARBA"/>
</dbReference>
<organism evidence="6 7">
    <name type="scientific">Candidatus Thiodictyon syntrophicum</name>
    <dbReference type="NCBI Taxonomy" id="1166950"/>
    <lineage>
        <taxon>Bacteria</taxon>
        <taxon>Pseudomonadati</taxon>
        <taxon>Pseudomonadota</taxon>
        <taxon>Gammaproteobacteria</taxon>
        <taxon>Chromatiales</taxon>
        <taxon>Chromatiaceae</taxon>
        <taxon>Thiodictyon</taxon>
    </lineage>
</organism>
<dbReference type="PROSITE" id="PS50113">
    <property type="entry name" value="PAC"/>
    <property type="match status" value="2"/>
</dbReference>
<dbReference type="Gene3D" id="6.10.340.10">
    <property type="match status" value="1"/>
</dbReference>